<dbReference type="GO" id="GO:0035613">
    <property type="term" value="F:RNA stem-loop binding"/>
    <property type="evidence" value="ECO:0007669"/>
    <property type="project" value="TreeGrafter"/>
</dbReference>
<keyword evidence="1" id="KW-0808">Transferase</keyword>
<dbReference type="SUPFAM" id="SSF53098">
    <property type="entry name" value="Ribonuclease H-like"/>
    <property type="match status" value="1"/>
</dbReference>
<evidence type="ECO:0000313" key="8">
    <source>
        <dbReference type="EMBL" id="NXE17171.1"/>
    </source>
</evidence>
<evidence type="ECO:0000313" key="9">
    <source>
        <dbReference type="Proteomes" id="UP000533896"/>
    </source>
</evidence>
<feature type="non-terminal residue" evidence="8">
    <location>
        <position position="64"/>
    </location>
</feature>
<dbReference type="PROSITE" id="PS50994">
    <property type="entry name" value="INTEGRASE"/>
    <property type="match status" value="1"/>
</dbReference>
<evidence type="ECO:0000256" key="4">
    <source>
        <dbReference type="ARBA" id="ARBA00022759"/>
    </source>
</evidence>
<keyword evidence="9" id="KW-1185">Reference proteome</keyword>
<evidence type="ECO:0000256" key="2">
    <source>
        <dbReference type="ARBA" id="ARBA00022695"/>
    </source>
</evidence>
<evidence type="ECO:0000259" key="7">
    <source>
        <dbReference type="PROSITE" id="PS50994"/>
    </source>
</evidence>
<name>A0A7K8KJU6_9AVES</name>
<keyword evidence="2" id="KW-0548">Nucleotidyltransferase</keyword>
<comment type="caution">
    <text evidence="8">The sequence shown here is derived from an EMBL/GenBank/DDBJ whole genome shotgun (WGS) entry which is preliminary data.</text>
</comment>
<sequence length="64" mass="7433">QKSIRYRSRAFACPGVPREIKTDNGPTYRSQTFCHFLRMWGVRHAFGIPLDRTGQATVERAHRT</sequence>
<dbReference type="InterPro" id="IPR001584">
    <property type="entry name" value="Integrase_cat-core"/>
</dbReference>
<accession>A0A7K8KJU6</accession>
<dbReference type="PANTHER" id="PTHR41694:SF3">
    <property type="entry name" value="RNA-DIRECTED DNA POLYMERASE-RELATED"/>
    <property type="match status" value="1"/>
</dbReference>
<keyword evidence="5" id="KW-0378">Hydrolase</keyword>
<keyword evidence="3" id="KW-0540">Nuclease</keyword>
<feature type="domain" description="Integrase catalytic" evidence="7">
    <location>
        <begin position="1"/>
        <end position="64"/>
    </location>
</feature>
<dbReference type="OrthoDB" id="9359997at2759"/>
<keyword evidence="6" id="KW-0695">RNA-directed DNA polymerase</keyword>
<reference evidence="8 9" key="1">
    <citation type="submission" date="2019-09" db="EMBL/GenBank/DDBJ databases">
        <title>Bird 10,000 Genomes (B10K) Project - Family phase.</title>
        <authorList>
            <person name="Zhang G."/>
        </authorList>
    </citation>
    <scope>NUCLEOTIDE SEQUENCE [LARGE SCALE GENOMIC DNA]</scope>
    <source>
        <strain evidence="8">B10K-CU-031-23</strain>
    </source>
</reference>
<dbReference type="GO" id="GO:0015074">
    <property type="term" value="P:DNA integration"/>
    <property type="evidence" value="ECO:0007669"/>
    <property type="project" value="InterPro"/>
</dbReference>
<protein>
    <submittedName>
        <fullName evidence="8">POK18 protein</fullName>
    </submittedName>
</protein>
<dbReference type="AlphaFoldDB" id="A0A7K8KJU6"/>
<keyword evidence="4" id="KW-0255">Endonuclease</keyword>
<dbReference type="GO" id="GO:0003964">
    <property type="term" value="F:RNA-directed DNA polymerase activity"/>
    <property type="evidence" value="ECO:0007669"/>
    <property type="project" value="UniProtKB-KW"/>
</dbReference>
<dbReference type="InterPro" id="IPR012337">
    <property type="entry name" value="RNaseH-like_sf"/>
</dbReference>
<gene>
    <name evidence="8" type="primary">Ervk18_5</name>
    <name evidence="8" type="ORF">LOPRUF_R15438</name>
</gene>
<proteinExistence type="predicted"/>
<organism evidence="8 9">
    <name type="scientific">Lophotis ruficrista</name>
    <dbReference type="NCBI Taxonomy" id="172689"/>
    <lineage>
        <taxon>Eukaryota</taxon>
        <taxon>Metazoa</taxon>
        <taxon>Chordata</taxon>
        <taxon>Craniata</taxon>
        <taxon>Vertebrata</taxon>
        <taxon>Euteleostomi</taxon>
        <taxon>Archelosauria</taxon>
        <taxon>Archosauria</taxon>
        <taxon>Dinosauria</taxon>
        <taxon>Saurischia</taxon>
        <taxon>Theropoda</taxon>
        <taxon>Coelurosauria</taxon>
        <taxon>Aves</taxon>
        <taxon>Neognathae</taxon>
        <taxon>Neoaves</taxon>
        <taxon>Otidimorphae</taxon>
        <taxon>Otidiformes</taxon>
        <taxon>Otididae</taxon>
        <taxon>Lophotis</taxon>
    </lineage>
</organism>
<dbReference type="Proteomes" id="UP000533896">
    <property type="component" value="Unassembled WGS sequence"/>
</dbReference>
<dbReference type="Gene3D" id="3.30.420.10">
    <property type="entry name" value="Ribonuclease H-like superfamily/Ribonuclease H"/>
    <property type="match status" value="1"/>
</dbReference>
<dbReference type="EMBL" id="VWYV01003293">
    <property type="protein sequence ID" value="NXE17171.1"/>
    <property type="molecule type" value="Genomic_DNA"/>
</dbReference>
<evidence type="ECO:0000256" key="6">
    <source>
        <dbReference type="ARBA" id="ARBA00022918"/>
    </source>
</evidence>
<dbReference type="GO" id="GO:0004519">
    <property type="term" value="F:endonuclease activity"/>
    <property type="evidence" value="ECO:0007669"/>
    <property type="project" value="UniProtKB-KW"/>
</dbReference>
<evidence type="ECO:0000256" key="3">
    <source>
        <dbReference type="ARBA" id="ARBA00022722"/>
    </source>
</evidence>
<feature type="non-terminal residue" evidence="8">
    <location>
        <position position="1"/>
    </location>
</feature>
<dbReference type="PANTHER" id="PTHR41694">
    <property type="entry name" value="ENDOGENOUS RETROVIRUS GROUP K MEMBER POL PROTEIN"/>
    <property type="match status" value="1"/>
</dbReference>
<evidence type="ECO:0000256" key="5">
    <source>
        <dbReference type="ARBA" id="ARBA00022801"/>
    </source>
</evidence>
<evidence type="ECO:0000256" key="1">
    <source>
        <dbReference type="ARBA" id="ARBA00022679"/>
    </source>
</evidence>
<dbReference type="GO" id="GO:0016787">
    <property type="term" value="F:hydrolase activity"/>
    <property type="evidence" value="ECO:0007669"/>
    <property type="project" value="UniProtKB-KW"/>
</dbReference>
<dbReference type="InterPro" id="IPR036397">
    <property type="entry name" value="RNaseH_sf"/>
</dbReference>